<dbReference type="GO" id="GO:0016020">
    <property type="term" value="C:membrane"/>
    <property type="evidence" value="ECO:0007669"/>
    <property type="project" value="TreeGrafter"/>
</dbReference>
<dbReference type="GO" id="GO:0043010">
    <property type="term" value="P:camera-type eye development"/>
    <property type="evidence" value="ECO:0007669"/>
    <property type="project" value="Ensembl"/>
</dbReference>
<reference evidence="7 8" key="1">
    <citation type="submission" date="2020-06" db="EMBL/GenBank/DDBJ databases">
        <authorList>
            <consortium name="Wellcome Sanger Institute Data Sharing"/>
        </authorList>
    </citation>
    <scope>NUCLEOTIDE SEQUENCE [LARGE SCALE GENOMIC DNA]</scope>
</reference>
<evidence type="ECO:0000256" key="4">
    <source>
        <dbReference type="SAM" id="MobiDB-lite"/>
    </source>
</evidence>
<dbReference type="Ensembl" id="ENSDCDT00010020885.1">
    <property type="protein sequence ID" value="ENSDCDP00010019767.1"/>
    <property type="gene ID" value="ENSDCDG00010008908.1"/>
</dbReference>
<protein>
    <recommendedName>
        <fullName evidence="6">MGT5A-like N-terminal domain-containing protein</fullName>
    </recommendedName>
</protein>
<dbReference type="InterPro" id="IPR027833">
    <property type="entry name" value="MGT5A-like_N"/>
</dbReference>
<dbReference type="PANTHER" id="PTHR46941">
    <property type="entry name" value="COILED-COIL DOMAIN-CONTAINING PROTEIN 126"/>
    <property type="match status" value="1"/>
</dbReference>
<feature type="domain" description="MGT5A-like N-terminal" evidence="6">
    <location>
        <begin position="7"/>
        <end position="127"/>
    </location>
</feature>
<reference evidence="7" key="2">
    <citation type="submission" date="2025-05" db="UniProtKB">
        <authorList>
            <consortium name="Ensembl"/>
        </authorList>
    </citation>
    <scope>IDENTIFICATION</scope>
</reference>
<dbReference type="Ensembl" id="ENSDCDT00010020883.1">
    <property type="protein sequence ID" value="ENSDCDP00010019764.1"/>
    <property type="gene ID" value="ENSDCDG00010008908.1"/>
</dbReference>
<dbReference type="Proteomes" id="UP000694580">
    <property type="component" value="Chromosome 9"/>
</dbReference>
<evidence type="ECO:0000256" key="3">
    <source>
        <dbReference type="ARBA" id="ARBA00023180"/>
    </source>
</evidence>
<feature type="transmembrane region" description="Helical" evidence="5">
    <location>
        <begin position="14"/>
        <end position="34"/>
    </location>
</feature>
<dbReference type="PANTHER" id="PTHR46941:SF1">
    <property type="entry name" value="COILED-COIL DOMAIN-CONTAINING PROTEIN 126"/>
    <property type="match status" value="1"/>
</dbReference>
<keyword evidence="3" id="KW-0325">Glycoprotein</keyword>
<feature type="region of interest" description="Disordered" evidence="4">
    <location>
        <begin position="139"/>
        <end position="166"/>
    </location>
</feature>
<organism evidence="7 8">
    <name type="scientific">Denticeps clupeoides</name>
    <name type="common">denticle herring</name>
    <dbReference type="NCBI Taxonomy" id="299321"/>
    <lineage>
        <taxon>Eukaryota</taxon>
        <taxon>Metazoa</taxon>
        <taxon>Chordata</taxon>
        <taxon>Craniata</taxon>
        <taxon>Vertebrata</taxon>
        <taxon>Euteleostomi</taxon>
        <taxon>Actinopterygii</taxon>
        <taxon>Neopterygii</taxon>
        <taxon>Teleostei</taxon>
        <taxon>Clupei</taxon>
        <taxon>Clupeiformes</taxon>
        <taxon>Denticipitoidei</taxon>
        <taxon>Denticipitidae</taxon>
        <taxon>Denticeps</taxon>
    </lineage>
</organism>
<evidence type="ECO:0000313" key="7">
    <source>
        <dbReference type="Ensembl" id="ENSDCDP00010019770.1"/>
    </source>
</evidence>
<dbReference type="InterPro" id="IPR042759">
    <property type="entry name" value="CCDC126"/>
</dbReference>
<keyword evidence="5" id="KW-0472">Membrane</keyword>
<gene>
    <name evidence="7" type="primary">CCDC126</name>
</gene>
<keyword evidence="2" id="KW-0964">Secreted</keyword>
<comment type="subcellular location">
    <subcellularLocation>
        <location evidence="1">Secreted</location>
    </subcellularLocation>
</comment>
<keyword evidence="8" id="KW-1185">Reference proteome</keyword>
<keyword evidence="5" id="KW-1133">Transmembrane helix</keyword>
<name>A0A8C4FVZ1_9TELE</name>
<dbReference type="GO" id="GO:0005576">
    <property type="term" value="C:extracellular region"/>
    <property type="evidence" value="ECO:0007669"/>
    <property type="project" value="UniProtKB-SubCell"/>
</dbReference>
<evidence type="ECO:0000259" key="6">
    <source>
        <dbReference type="Pfam" id="PF15027"/>
    </source>
</evidence>
<dbReference type="GeneTree" id="ENSGT00940000153470"/>
<accession>A0A8C4FVZ1</accession>
<feature type="compositionally biased region" description="Basic residues" evidence="4">
    <location>
        <begin position="157"/>
        <end position="166"/>
    </location>
</feature>
<dbReference type="AlphaFoldDB" id="A0A8C4FVZ1"/>
<dbReference type="Pfam" id="PF15027">
    <property type="entry name" value="MGT5A_N"/>
    <property type="match status" value="1"/>
</dbReference>
<dbReference type="Ensembl" id="ENSDCDT00010020888.1">
    <property type="protein sequence ID" value="ENSDCDP00010019770.1"/>
    <property type="gene ID" value="ENSDCDG00010008908.1"/>
</dbReference>
<keyword evidence="5" id="KW-0812">Transmembrane</keyword>
<sequence>MLCAPWRRNTPQRLSVALLLVGLCWGFMLLHYTLTRPQNQSSTELRRQILELSRRYVKALNEENHDPSGPQGTSMAGYADLKRTIAVLLDDILNRLGKLEGHVEAVVNASFLNTSHPAGGALMSSPATLQKLIRKDTAVSHPEASNYHKVTMPHPPQRTRRPRPER</sequence>
<evidence type="ECO:0000256" key="2">
    <source>
        <dbReference type="ARBA" id="ARBA00022525"/>
    </source>
</evidence>
<proteinExistence type="predicted"/>
<evidence type="ECO:0000256" key="1">
    <source>
        <dbReference type="ARBA" id="ARBA00004613"/>
    </source>
</evidence>
<evidence type="ECO:0000313" key="8">
    <source>
        <dbReference type="Proteomes" id="UP000694580"/>
    </source>
</evidence>
<evidence type="ECO:0000256" key="5">
    <source>
        <dbReference type="SAM" id="Phobius"/>
    </source>
</evidence>